<dbReference type="Gene3D" id="1.10.10.60">
    <property type="entry name" value="Homeodomain-like"/>
    <property type="match status" value="1"/>
</dbReference>
<proteinExistence type="predicted"/>
<dbReference type="Gene3D" id="3.30.450.40">
    <property type="match status" value="1"/>
</dbReference>
<dbReference type="PROSITE" id="PS00675">
    <property type="entry name" value="SIGMA54_INTERACT_1"/>
    <property type="match status" value="1"/>
</dbReference>
<accession>A0ABY9WCU8</accession>
<dbReference type="SUPFAM" id="SSF46689">
    <property type="entry name" value="Homeodomain-like"/>
    <property type="match status" value="1"/>
</dbReference>
<dbReference type="PROSITE" id="PS00676">
    <property type="entry name" value="SIGMA54_INTERACT_2"/>
    <property type="match status" value="1"/>
</dbReference>
<evidence type="ECO:0000256" key="5">
    <source>
        <dbReference type="ARBA" id="ARBA00023163"/>
    </source>
</evidence>
<dbReference type="InterPro" id="IPR009057">
    <property type="entry name" value="Homeodomain-like_sf"/>
</dbReference>
<dbReference type="Pfam" id="PF25601">
    <property type="entry name" value="AAA_lid_14"/>
    <property type="match status" value="1"/>
</dbReference>
<evidence type="ECO:0000256" key="3">
    <source>
        <dbReference type="ARBA" id="ARBA00023015"/>
    </source>
</evidence>
<dbReference type="PANTHER" id="PTHR32071">
    <property type="entry name" value="TRANSCRIPTIONAL REGULATORY PROTEIN"/>
    <property type="match status" value="1"/>
</dbReference>
<dbReference type="InterPro" id="IPR003593">
    <property type="entry name" value="AAA+_ATPase"/>
</dbReference>
<evidence type="ECO:0000259" key="6">
    <source>
        <dbReference type="PROSITE" id="PS50045"/>
    </source>
</evidence>
<evidence type="ECO:0000313" key="7">
    <source>
        <dbReference type="EMBL" id="WNF33705.1"/>
    </source>
</evidence>
<dbReference type="InterPro" id="IPR058031">
    <property type="entry name" value="AAA_lid_NorR"/>
</dbReference>
<dbReference type="SMART" id="SM00382">
    <property type="entry name" value="AAA"/>
    <property type="match status" value="1"/>
</dbReference>
<organism evidence="7 8">
    <name type="scientific">Aeribacillus composti</name>
    <dbReference type="NCBI Taxonomy" id="1868734"/>
    <lineage>
        <taxon>Bacteria</taxon>
        <taxon>Bacillati</taxon>
        <taxon>Bacillota</taxon>
        <taxon>Bacilli</taxon>
        <taxon>Bacillales</taxon>
        <taxon>Bacillaceae</taxon>
        <taxon>Aeribacillus</taxon>
    </lineage>
</organism>
<dbReference type="InterPro" id="IPR025943">
    <property type="entry name" value="Sigma_54_int_dom_ATP-bd_2"/>
</dbReference>
<dbReference type="RefSeq" id="WP_311066882.1">
    <property type="nucleotide sequence ID" value="NZ_CP134501.1"/>
</dbReference>
<sequence length="662" mass="75702">MGNPYISIFSTHNLPDKKRDLETLWEMFVERSWEDKISGKIRKNVLDSWSRCQETGVDPMQLQTKAALTEYELNHLLKGSELYQIAKPIIDNLFYKLKGTRYLITLTDENGCIIYLKGEPYVLREAEKMNFTVGMDWSENAAGTNAIGTCIVTQNPIQIFSAEHFCQGCHPWTCSSAPIIHPFTKEVIGVIDFTGFWEDAQPHTLGLAVSTAQVIEKQLAYVYMKVNNYLIDYFFQCANKWKNDHILVLNHAFYVVKSSEKLKELFNLKHAGDLAVNPDFHPLINEMKRMSKFSAKNDISSDLMVRDFKVLAIEPIHFKGEVAGYMVVLKDNKKVFRTTARYILKDEPWNDIIGTSDALLTALNKCYKAAPSNVPILLLGESGTGKEKIAKSIHQSSQRRDKPFLAINCGAIPKELIGSELFGYESGTFTGGSKEGKKGKFEEANEGTLFLDEIGEMPLDLQVHLLRVLQEKEIMRLGSSQTIPINVRIIAATNKNLYALCKQGLFREDLFFRLNVVTVNIPPLRERREDIPLIADYFLKKFAKKYARESLSIAQETLNYFLEYSWPGNIREMQNVIEYAVIFSDSPVIRIEDLPAYFIENRMSLSINNQLKDLSLIEIEEQKVLVRLLEETGWNLSAVAKKMNIARSTLYRKLKKYQLKQT</sequence>
<evidence type="ECO:0000256" key="1">
    <source>
        <dbReference type="ARBA" id="ARBA00022741"/>
    </source>
</evidence>
<dbReference type="Proteomes" id="UP001303701">
    <property type="component" value="Chromosome"/>
</dbReference>
<feature type="domain" description="Sigma-54 factor interaction" evidence="6">
    <location>
        <begin position="352"/>
        <end position="582"/>
    </location>
</feature>
<evidence type="ECO:0000256" key="2">
    <source>
        <dbReference type="ARBA" id="ARBA00022840"/>
    </source>
</evidence>
<dbReference type="Pfam" id="PF01590">
    <property type="entry name" value="GAF"/>
    <property type="match status" value="1"/>
</dbReference>
<dbReference type="Gene3D" id="3.40.50.300">
    <property type="entry name" value="P-loop containing nucleotide triphosphate hydrolases"/>
    <property type="match status" value="1"/>
</dbReference>
<dbReference type="Pfam" id="PF00158">
    <property type="entry name" value="Sigma54_activat"/>
    <property type="match status" value="1"/>
</dbReference>
<dbReference type="InterPro" id="IPR002197">
    <property type="entry name" value="HTH_Fis"/>
</dbReference>
<dbReference type="EMBL" id="CP134501">
    <property type="protein sequence ID" value="WNF33705.1"/>
    <property type="molecule type" value="Genomic_DNA"/>
</dbReference>
<dbReference type="PANTHER" id="PTHR32071:SF57">
    <property type="entry name" value="C4-DICARBOXYLATE TRANSPORT TRANSCRIPTIONAL REGULATORY PROTEIN DCTD"/>
    <property type="match status" value="1"/>
</dbReference>
<dbReference type="InterPro" id="IPR027417">
    <property type="entry name" value="P-loop_NTPase"/>
</dbReference>
<dbReference type="Pfam" id="PF02954">
    <property type="entry name" value="HTH_8"/>
    <property type="match status" value="1"/>
</dbReference>
<keyword evidence="2" id="KW-0067">ATP-binding</keyword>
<dbReference type="InterPro" id="IPR003018">
    <property type="entry name" value="GAF"/>
</dbReference>
<dbReference type="InterPro" id="IPR029016">
    <property type="entry name" value="GAF-like_dom_sf"/>
</dbReference>
<dbReference type="Gene3D" id="1.10.8.60">
    <property type="match status" value="1"/>
</dbReference>
<gene>
    <name evidence="7" type="ORF">RI196_03175</name>
</gene>
<name>A0ABY9WCU8_9BACI</name>
<dbReference type="PROSITE" id="PS50045">
    <property type="entry name" value="SIGMA54_INTERACT_4"/>
    <property type="match status" value="1"/>
</dbReference>
<dbReference type="PRINTS" id="PR01590">
    <property type="entry name" value="HTHFIS"/>
</dbReference>
<dbReference type="SUPFAM" id="SSF52540">
    <property type="entry name" value="P-loop containing nucleoside triphosphate hydrolases"/>
    <property type="match status" value="1"/>
</dbReference>
<keyword evidence="1" id="KW-0547">Nucleotide-binding</keyword>
<dbReference type="CDD" id="cd00009">
    <property type="entry name" value="AAA"/>
    <property type="match status" value="1"/>
</dbReference>
<reference evidence="7 8" key="1">
    <citation type="submission" date="2023-09" db="EMBL/GenBank/DDBJ databases">
        <title>Different Types of Thermotolerant Ring-Cleaving Dioxygenases derived from Aeribacillus composti HB-1 applied for multiple aromatic hydrocarbons removal.</title>
        <authorList>
            <person name="Cao L."/>
            <person name="Li M."/>
            <person name="Ma T."/>
        </authorList>
    </citation>
    <scope>NUCLEOTIDE SEQUENCE [LARGE SCALE GENOMIC DNA]</scope>
    <source>
        <strain evidence="7 8">HB-1</strain>
    </source>
</reference>
<evidence type="ECO:0000313" key="8">
    <source>
        <dbReference type="Proteomes" id="UP001303701"/>
    </source>
</evidence>
<evidence type="ECO:0000256" key="4">
    <source>
        <dbReference type="ARBA" id="ARBA00023125"/>
    </source>
</evidence>
<dbReference type="GeneID" id="301124945"/>
<dbReference type="InterPro" id="IPR002078">
    <property type="entry name" value="Sigma_54_int"/>
</dbReference>
<keyword evidence="4" id="KW-0238">DNA-binding</keyword>
<dbReference type="InterPro" id="IPR025662">
    <property type="entry name" value="Sigma_54_int_dom_ATP-bd_1"/>
</dbReference>
<keyword evidence="3" id="KW-0805">Transcription regulation</keyword>
<protein>
    <submittedName>
        <fullName evidence="7">Sigma-54-dependent Fis family transcriptional regulator</fullName>
    </submittedName>
</protein>
<keyword evidence="8" id="KW-1185">Reference proteome</keyword>
<keyword evidence="5" id="KW-0804">Transcription</keyword>